<proteinExistence type="inferred from homology"/>
<feature type="domain" description="Carboxylesterase type B" evidence="3">
    <location>
        <begin position="25"/>
        <end position="298"/>
    </location>
</feature>
<evidence type="ECO:0000259" key="3">
    <source>
        <dbReference type="Pfam" id="PF00135"/>
    </source>
</evidence>
<keyword evidence="2 4" id="KW-0378">Hydrolase</keyword>
<sequence length="587" mass="67124">MTTVYSNLLNGTFVAAPVRMPDLEHEDQQIDQFRGIQFAEIKQRFSRSKLKSNHYGNIIHAIHPGPVCPRTVSRALNHFSIPENLRQVIFCESDELLCLNLSITRPKPTLHQNCTQENPNQLLPVIIWIHGGGHYDGSGYDDVHQPQALVHQSMAIGKPVIVVSLQYRLGPLGWLSINGEGNLGLHDQRIGILWVYHFIADFGGDRNRVTMWGSGFGAADIEKHCLGLLDEIITGNKNYPFNRVISVGAPVAEGLMGNALTKEDHSIDTDRFCQRLNLKTQEELINVPLKDLLNVARELNYWIGRPVEDHETSKVGQKYNGSEKFWTREIFPKRDVENTAKIKMDALMAVNTCNGAEALGRLFTQTLTEEELIQVLSHIPEDIKAELHLEEDITPDTTSKMQDSLARRLGQRILERQRYFQEQYHHKYCIQFDIHNPFQNASCEKMKKQHKRDCAGDSSYKYIYSIPDLFMWHAYNFTDIDDPQLDLFAREVQNLIINFVNGEAIWSDDLGHGACIQNRQIKLISIDKIDSMGKMGLTSFHDDPEREDRWHDLDTFLDNSRGLLRGELITRTLALFNQQNSYPAPLL</sequence>
<dbReference type="SUPFAM" id="SSF53474">
    <property type="entry name" value="alpha/beta-Hydrolases"/>
    <property type="match status" value="1"/>
</dbReference>
<dbReference type="AlphaFoldDB" id="A0A1E3PQS2"/>
<evidence type="ECO:0000313" key="4">
    <source>
        <dbReference type="EMBL" id="ODQ67594.1"/>
    </source>
</evidence>
<protein>
    <submittedName>
        <fullName evidence="4">Alpha/beta-hydrolase</fullName>
    </submittedName>
</protein>
<dbReference type="OrthoDB" id="6846267at2759"/>
<keyword evidence="5" id="KW-1185">Reference proteome</keyword>
<evidence type="ECO:0000256" key="1">
    <source>
        <dbReference type="ARBA" id="ARBA00005964"/>
    </source>
</evidence>
<dbReference type="PANTHER" id="PTHR43142:SF1">
    <property type="entry name" value="CARBOXYLIC ESTER HYDROLASE"/>
    <property type="match status" value="1"/>
</dbReference>
<dbReference type="InterPro" id="IPR029058">
    <property type="entry name" value="AB_hydrolase_fold"/>
</dbReference>
<evidence type="ECO:0000313" key="5">
    <source>
        <dbReference type="Proteomes" id="UP000095009"/>
    </source>
</evidence>
<comment type="similarity">
    <text evidence="1">Belongs to the type-B carboxylesterase/lipase family.</text>
</comment>
<dbReference type="Proteomes" id="UP000095009">
    <property type="component" value="Unassembled WGS sequence"/>
</dbReference>
<dbReference type="InterPro" id="IPR002018">
    <property type="entry name" value="CarbesteraseB"/>
</dbReference>
<accession>A0A1E3PQS2</accession>
<dbReference type="Gene3D" id="3.40.50.1820">
    <property type="entry name" value="alpha/beta hydrolase"/>
    <property type="match status" value="1"/>
</dbReference>
<evidence type="ECO:0000256" key="2">
    <source>
        <dbReference type="ARBA" id="ARBA00022801"/>
    </source>
</evidence>
<dbReference type="GO" id="GO:0016787">
    <property type="term" value="F:hydrolase activity"/>
    <property type="evidence" value="ECO:0007669"/>
    <property type="project" value="UniProtKB-KW"/>
</dbReference>
<reference evidence="4 5" key="1">
    <citation type="journal article" date="2016" name="Proc. Natl. Acad. Sci. U.S.A.">
        <title>Comparative genomics of biotechnologically important yeasts.</title>
        <authorList>
            <person name="Riley R."/>
            <person name="Haridas S."/>
            <person name="Wolfe K.H."/>
            <person name="Lopes M.R."/>
            <person name="Hittinger C.T."/>
            <person name="Goeker M."/>
            <person name="Salamov A.A."/>
            <person name="Wisecaver J.H."/>
            <person name="Long T.M."/>
            <person name="Calvey C.H."/>
            <person name="Aerts A.L."/>
            <person name="Barry K.W."/>
            <person name="Choi C."/>
            <person name="Clum A."/>
            <person name="Coughlan A.Y."/>
            <person name="Deshpande S."/>
            <person name="Douglass A.P."/>
            <person name="Hanson S.J."/>
            <person name="Klenk H.-P."/>
            <person name="LaButti K.M."/>
            <person name="Lapidus A."/>
            <person name="Lindquist E.A."/>
            <person name="Lipzen A.M."/>
            <person name="Meier-Kolthoff J.P."/>
            <person name="Ohm R.A."/>
            <person name="Otillar R.P."/>
            <person name="Pangilinan J.L."/>
            <person name="Peng Y."/>
            <person name="Rokas A."/>
            <person name="Rosa C.A."/>
            <person name="Scheuner C."/>
            <person name="Sibirny A.A."/>
            <person name="Slot J.C."/>
            <person name="Stielow J.B."/>
            <person name="Sun H."/>
            <person name="Kurtzman C.P."/>
            <person name="Blackwell M."/>
            <person name="Grigoriev I.V."/>
            <person name="Jeffries T.W."/>
        </authorList>
    </citation>
    <scope>NUCLEOTIDE SEQUENCE [LARGE SCALE GENOMIC DNA]</scope>
    <source>
        <strain evidence="4 5">DSM 6958</strain>
    </source>
</reference>
<organism evidence="4 5">
    <name type="scientific">Nadsonia fulvescens var. elongata DSM 6958</name>
    <dbReference type="NCBI Taxonomy" id="857566"/>
    <lineage>
        <taxon>Eukaryota</taxon>
        <taxon>Fungi</taxon>
        <taxon>Dikarya</taxon>
        <taxon>Ascomycota</taxon>
        <taxon>Saccharomycotina</taxon>
        <taxon>Dipodascomycetes</taxon>
        <taxon>Dipodascales</taxon>
        <taxon>Dipodascales incertae sedis</taxon>
        <taxon>Nadsonia</taxon>
    </lineage>
</organism>
<dbReference type="Pfam" id="PF00135">
    <property type="entry name" value="COesterase"/>
    <property type="match status" value="1"/>
</dbReference>
<gene>
    <name evidence="4" type="ORF">NADFUDRAFT_69370</name>
</gene>
<name>A0A1E3PQS2_9ASCO</name>
<dbReference type="PANTHER" id="PTHR43142">
    <property type="entry name" value="CARBOXYLIC ESTER HYDROLASE"/>
    <property type="match status" value="1"/>
</dbReference>
<dbReference type="EMBL" id="KV454407">
    <property type="protein sequence ID" value="ODQ67594.1"/>
    <property type="molecule type" value="Genomic_DNA"/>
</dbReference>
<dbReference type="STRING" id="857566.A0A1E3PQS2"/>